<dbReference type="Gene3D" id="2.180.10.10">
    <property type="entry name" value="RHS repeat-associated core"/>
    <property type="match status" value="1"/>
</dbReference>
<evidence type="ECO:0000313" key="1">
    <source>
        <dbReference type="EMBL" id="REG92911.1"/>
    </source>
</evidence>
<dbReference type="PROSITE" id="PS51257">
    <property type="entry name" value="PROKAR_LIPOPROTEIN"/>
    <property type="match status" value="1"/>
</dbReference>
<evidence type="ECO:0008006" key="3">
    <source>
        <dbReference type="Google" id="ProtNLM"/>
    </source>
</evidence>
<gene>
    <name evidence="1" type="ORF">C8P67_1146</name>
</gene>
<protein>
    <recommendedName>
        <fullName evidence="3">YD repeat-containing protein</fullName>
    </recommendedName>
</protein>
<dbReference type="OrthoDB" id="1369078at2"/>
<keyword evidence="2" id="KW-1185">Reference proteome</keyword>
<dbReference type="EMBL" id="QUNI01000014">
    <property type="protein sequence ID" value="REG92911.1"/>
    <property type="molecule type" value="Genomic_DNA"/>
</dbReference>
<evidence type="ECO:0000313" key="2">
    <source>
        <dbReference type="Proteomes" id="UP000257136"/>
    </source>
</evidence>
<sequence>MKTLKTIIVIIISSLFVISCSKDDESTPEPAKPTYLLTKTIFGSSNTNYTYDADNKLIVLEQMNPASTNYKTAFFYNSNGRLEEIFDSSSGGPFPSYSKTKTTHVYDAQNRLIERKFFENSYDFPSVFNYEKSDFFEYNGNSVIQKTINSGNSLPGRRAVFEFNTDGNVSKYTIYSQIDANNPNGLMDTSVVYVYDDKINAETSLSAERAFPFFNKNNIIKMTQTNSSGDTTIIDIIYEYNQDGYPIKQTVGKSSITLEWKKI</sequence>
<dbReference type="Proteomes" id="UP000257136">
    <property type="component" value="Unassembled WGS sequence"/>
</dbReference>
<dbReference type="RefSeq" id="WP_115814655.1">
    <property type="nucleotide sequence ID" value="NZ_QUNI01000014.1"/>
</dbReference>
<dbReference type="AlphaFoldDB" id="A0A3E0E3X9"/>
<accession>A0A3E0E3X9</accession>
<proteinExistence type="predicted"/>
<name>A0A3E0E3X9_9FLAO</name>
<reference evidence="1 2" key="1">
    <citation type="submission" date="2018-08" db="EMBL/GenBank/DDBJ databases">
        <title>Genomic Encyclopedia of Archaeal and Bacterial Type Strains, Phase II (KMG-II): from individual species to whole genera.</title>
        <authorList>
            <person name="Goeker M."/>
        </authorList>
    </citation>
    <scope>NUCLEOTIDE SEQUENCE [LARGE SCALE GENOMIC DNA]</scope>
    <source>
        <strain evidence="1 2">DSM 100880</strain>
    </source>
</reference>
<comment type="caution">
    <text evidence="1">The sequence shown here is derived from an EMBL/GenBank/DDBJ whole genome shotgun (WGS) entry which is preliminary data.</text>
</comment>
<organism evidence="1 2">
    <name type="scientific">Flavobacterium aquicola</name>
    <dbReference type="NCBI Taxonomy" id="1682742"/>
    <lineage>
        <taxon>Bacteria</taxon>
        <taxon>Pseudomonadati</taxon>
        <taxon>Bacteroidota</taxon>
        <taxon>Flavobacteriia</taxon>
        <taxon>Flavobacteriales</taxon>
        <taxon>Flavobacteriaceae</taxon>
        <taxon>Flavobacterium</taxon>
    </lineage>
</organism>